<dbReference type="Pfam" id="PF00353">
    <property type="entry name" value="HemolysinCabind"/>
    <property type="match status" value="8"/>
</dbReference>
<keyword evidence="4" id="KW-1185">Reference proteome</keyword>
<gene>
    <name evidence="3" type="ORF">H6G95_31015</name>
</gene>
<dbReference type="InterPro" id="IPR001343">
    <property type="entry name" value="Hemolysn_Ca-bd"/>
</dbReference>
<dbReference type="PANTHER" id="PTHR38340">
    <property type="entry name" value="S-LAYER PROTEIN"/>
    <property type="match status" value="1"/>
</dbReference>
<dbReference type="PANTHER" id="PTHR38340:SF1">
    <property type="entry name" value="S-LAYER PROTEIN"/>
    <property type="match status" value="1"/>
</dbReference>
<proteinExistence type="predicted"/>
<evidence type="ECO:0000313" key="4">
    <source>
        <dbReference type="Proteomes" id="UP000604661"/>
    </source>
</evidence>
<dbReference type="InterPro" id="IPR018511">
    <property type="entry name" value="Hemolysin-typ_Ca-bd_CS"/>
</dbReference>
<evidence type="ECO:0000313" key="3">
    <source>
        <dbReference type="EMBL" id="MBD2564933.1"/>
    </source>
</evidence>
<dbReference type="RefSeq" id="WP_190896586.1">
    <property type="nucleotide sequence ID" value="NZ_JACJTE010000063.1"/>
</dbReference>
<protein>
    <recommendedName>
        <fullName evidence="5">Hemolysin-type calcium-binding region</fullName>
    </recommendedName>
</protein>
<dbReference type="PROSITE" id="PS00330">
    <property type="entry name" value="HEMOLYSIN_CALCIUM"/>
    <property type="match status" value="2"/>
</dbReference>
<dbReference type="InterPro" id="IPR011049">
    <property type="entry name" value="Serralysin-like_metalloprot_C"/>
</dbReference>
<dbReference type="InterPro" id="IPR048165">
    <property type="entry name" value="Bluetail_dom"/>
</dbReference>
<dbReference type="Gene3D" id="2.150.10.10">
    <property type="entry name" value="Serralysin-like metalloprotease, C-terminal"/>
    <property type="match status" value="4"/>
</dbReference>
<evidence type="ECO:0000256" key="2">
    <source>
        <dbReference type="ARBA" id="ARBA00022525"/>
    </source>
</evidence>
<comment type="subcellular location">
    <subcellularLocation>
        <location evidence="1">Secreted</location>
    </subcellularLocation>
</comment>
<keyword evidence="2" id="KW-0964">Secreted</keyword>
<dbReference type="Proteomes" id="UP000604661">
    <property type="component" value="Unassembled WGS sequence"/>
</dbReference>
<comment type="caution">
    <text evidence="3">The sequence shown here is derived from an EMBL/GenBank/DDBJ whole genome shotgun (WGS) entry which is preliminary data.</text>
</comment>
<accession>A0ABR8F430</accession>
<dbReference type="PRINTS" id="PR00313">
    <property type="entry name" value="CABNDNGRPT"/>
</dbReference>
<dbReference type="EMBL" id="JACJTE010000063">
    <property type="protein sequence ID" value="MBD2564933.1"/>
    <property type="molecule type" value="Genomic_DNA"/>
</dbReference>
<organism evidence="3 4">
    <name type="scientific">Nostoc linckia FACHB-391</name>
    <dbReference type="NCBI Taxonomy" id="2692906"/>
    <lineage>
        <taxon>Bacteria</taxon>
        <taxon>Bacillati</taxon>
        <taxon>Cyanobacteriota</taxon>
        <taxon>Cyanophyceae</taxon>
        <taxon>Nostocales</taxon>
        <taxon>Nostocaceae</taxon>
        <taxon>Nostoc</taxon>
    </lineage>
</organism>
<dbReference type="InterPro" id="IPR050557">
    <property type="entry name" value="RTX_toxin/Mannuronan_C5-epim"/>
</dbReference>
<dbReference type="SUPFAM" id="SSF51120">
    <property type="entry name" value="beta-Roll"/>
    <property type="match status" value="5"/>
</dbReference>
<evidence type="ECO:0008006" key="5">
    <source>
        <dbReference type="Google" id="ProtNLM"/>
    </source>
</evidence>
<reference evidence="3 4" key="1">
    <citation type="journal article" date="2020" name="ISME J.">
        <title>Comparative genomics reveals insights into cyanobacterial evolution and habitat adaptation.</title>
        <authorList>
            <person name="Chen M.Y."/>
            <person name="Teng W.K."/>
            <person name="Zhao L."/>
            <person name="Hu C.X."/>
            <person name="Zhou Y.K."/>
            <person name="Han B.P."/>
            <person name="Song L.R."/>
            <person name="Shu W.S."/>
        </authorList>
    </citation>
    <scope>NUCLEOTIDE SEQUENCE [LARGE SCALE GENOMIC DNA]</scope>
    <source>
        <strain evidence="3 4">FACHB-391</strain>
    </source>
</reference>
<evidence type="ECO:0000256" key="1">
    <source>
        <dbReference type="ARBA" id="ARBA00004613"/>
    </source>
</evidence>
<sequence>MSNIIFANNLEIDITIQQEWLDIVNVVRNNAYYYLSSFRNDAGYTEKLQTAFGNDFDSEVANQLFDGFAQGNFSGIPTIEIVNRNDINGANGAFAIATGKIYLAADFISQNTQNLDAIVAVLLEETGHYIDAKINVADAAGDEGDIFARLVQGKSLREHELAVLQAEDDTTTVTLEDEEIEIEMSRTEGDIRYFTVNSGEELWADGGYEGFLGSWVWNFKPQVKGSDGNDTIHGSNDLSKTTYLFGNNGNDIIYGTGAAEFIYGGQGNDTIYSNGGPDNIDPGYSQYSTDIVDARLQDLPSSATLAADYISKDNGHGIHLGYDNPEYNRNAIYSRGGDGNKQLVEYFNIKRFVITGTQYDDVFEVLSHDINGWGDNIFKGGLGNDIFNLGYNHATVTVDGGAGYDTLGVNYSSKNNGYGIHLGYDNPEYNRNAIYSRGGDGAKFELVKYSSIEKFSIIGTEYDDIFQGGDNADIFDGGAGNDQINGGGGDDELYAGRFFKSIEDSKSSGRDVLVGGSGMDTFYMFTLSPRVPDSSKEAIEENIFQSDTLWSSIKGVKNIIAGLIAIAKTQPEWQLAMLLVVEVGDIILDAIKEFGIEDVISNPPGEAFGSDEWNELVYIKDFNIQEGNSFALPLDNDYHFTFLDASKSDPDDGYKLKPGTLITHGNGKEVAFLYGVNKNQLEPQLSLKNEQIIFWTGNPKKQSQNESSFVFKFGGEGNDLNSGGSGDDYLYGGTGSDELKGGDGNDILDPGFSSGSTDTVDGGAGNDVIRVNYTSKNDGAGIHVRYLGSNNIFSRANGNQPIVTISNVENYDITGTQYNDVFEANNGNDTYSGGAGSDVLNGGDGNDILNPGYSPYSTDTVDGGEGDDLLQVDYSSKSNGVGIHLGYNGEYGTNVIYHRNGNNGDNYKLVQFSSIERFDITGTNYDDAFEGRTGNDIFNGGAGNDRLTGGTGKDTLTGGAGSDRFDYRNLADSLLNSFDVITDFNPTAGNDLFLVSTARSELSNAGTVATLNATGIAANLTTANFGSNSAAQFNFGSRAFVAINDATAGFNANSDAIIEVTGFTGTLGFSNFIIV</sequence>
<dbReference type="NCBIfam" id="NF041519">
    <property type="entry name" value="bluetail"/>
    <property type="match status" value="1"/>
</dbReference>
<name>A0ABR8F430_NOSLI</name>